<feature type="transmembrane region" description="Helical" evidence="1">
    <location>
        <begin position="181"/>
        <end position="199"/>
    </location>
</feature>
<feature type="transmembrane region" description="Helical" evidence="1">
    <location>
        <begin position="38"/>
        <end position="58"/>
    </location>
</feature>
<feature type="transmembrane region" description="Helical" evidence="1">
    <location>
        <begin position="138"/>
        <end position="156"/>
    </location>
</feature>
<keyword evidence="1" id="KW-1133">Transmembrane helix</keyword>
<dbReference type="OrthoDB" id="2855379at2"/>
<feature type="transmembrane region" description="Helical" evidence="1">
    <location>
        <begin position="385"/>
        <end position="405"/>
    </location>
</feature>
<keyword evidence="3" id="KW-1185">Reference proteome</keyword>
<organism evidence="2 3">
    <name type="scientific">Formimonas warabiya</name>
    <dbReference type="NCBI Taxonomy" id="1761012"/>
    <lineage>
        <taxon>Bacteria</taxon>
        <taxon>Bacillati</taxon>
        <taxon>Bacillota</taxon>
        <taxon>Clostridia</taxon>
        <taxon>Eubacteriales</taxon>
        <taxon>Peptococcaceae</taxon>
        <taxon>Candidatus Formimonas</taxon>
    </lineage>
</organism>
<dbReference type="RefSeq" id="WP_148137493.1">
    <property type="nucleotide sequence ID" value="NZ_CP017634.1"/>
</dbReference>
<evidence type="ECO:0000313" key="3">
    <source>
        <dbReference type="Proteomes" id="UP000323521"/>
    </source>
</evidence>
<dbReference type="KEGG" id="fwa:DCMF_28010"/>
<reference evidence="2 3" key="1">
    <citation type="submission" date="2016-10" db="EMBL/GenBank/DDBJ databases">
        <title>Complete Genome Sequence of Peptococcaceae strain DCMF.</title>
        <authorList>
            <person name="Edwards R.J."/>
            <person name="Holland S.I."/>
            <person name="Deshpande N.P."/>
            <person name="Wong Y.K."/>
            <person name="Ertan H."/>
            <person name="Manefield M."/>
            <person name="Russell T.L."/>
            <person name="Lee M.J."/>
        </authorList>
    </citation>
    <scope>NUCLEOTIDE SEQUENCE [LARGE SCALE GENOMIC DNA]</scope>
    <source>
        <strain evidence="2 3">DCMF</strain>
    </source>
</reference>
<gene>
    <name evidence="2" type="ORF">DCMF_28010</name>
</gene>
<keyword evidence="1" id="KW-0472">Membrane</keyword>
<feature type="transmembrane region" description="Helical" evidence="1">
    <location>
        <begin position="260"/>
        <end position="285"/>
    </location>
</feature>
<feature type="transmembrane region" description="Helical" evidence="1">
    <location>
        <begin position="335"/>
        <end position="353"/>
    </location>
</feature>
<protein>
    <submittedName>
        <fullName evidence="2">Uncharacterized protein</fullName>
    </submittedName>
</protein>
<evidence type="ECO:0000256" key="1">
    <source>
        <dbReference type="SAM" id="Phobius"/>
    </source>
</evidence>
<keyword evidence="1" id="KW-0812">Transmembrane</keyword>
<feature type="transmembrane region" description="Helical" evidence="1">
    <location>
        <begin position="219"/>
        <end position="240"/>
    </location>
</feature>
<sequence length="412" mass="46607">MSNSKPLLSVKYILDGLSVSLIFLAEEAVFFYGVFGGIGLFFAILLAFLLFLLLNQSLQRRNTSGLNPETTFISSKKIITIITGFMWAEFLISEGIVGMLLLEEFFGINKLITVTVFLAGSIFLYPRGRHENPRENNIRLMCYLGLAAYLPIYAFLQKGLETVYNDLLHFHPRVLHLSQNGWMPFLLAATMIMFSKLFLGVHDRNFFHSDKKTMRGIGLAAIIWSTVALGFSAVTFVTIANNLKSDYYNHQILLLIEKDASFVTFCLFVSLLLIMAFFTFSFYFYRLERTMGHNFTDFTSDNYFSKTGNYLFLGVILGLYLAAFCDWSIMDVFISFGIIHGATCILLIFASFWRKPIPEIVWLFPLIGFVAALVAELYFPNCRGPYGVLISSASTCVLLSVFCLAKGKGVRY</sequence>
<feature type="transmembrane region" description="Helical" evidence="1">
    <location>
        <begin position="360"/>
        <end position="379"/>
    </location>
</feature>
<dbReference type="Proteomes" id="UP000323521">
    <property type="component" value="Chromosome"/>
</dbReference>
<dbReference type="AlphaFoldDB" id="A0A3G1KZX2"/>
<evidence type="ECO:0000313" key="2">
    <source>
        <dbReference type="EMBL" id="ATW28086.1"/>
    </source>
</evidence>
<name>A0A3G1KZX2_FORW1</name>
<feature type="transmembrane region" description="Helical" evidence="1">
    <location>
        <begin position="310"/>
        <end position="329"/>
    </location>
</feature>
<feature type="transmembrane region" description="Helical" evidence="1">
    <location>
        <begin position="78"/>
        <end position="102"/>
    </location>
</feature>
<dbReference type="EMBL" id="CP017634">
    <property type="protein sequence ID" value="ATW28086.1"/>
    <property type="molecule type" value="Genomic_DNA"/>
</dbReference>
<accession>A0A3G1KZX2</accession>
<proteinExistence type="predicted"/>
<feature type="transmembrane region" description="Helical" evidence="1">
    <location>
        <begin position="108"/>
        <end position="126"/>
    </location>
</feature>